<sequence length="232" mass="24741">MGSQPYACPTVSARSEPRKGTSIWGSLRGATTFASSRMRLISKVPVGWINLSQCQIDTPESLHNWKIKHGKGMQAKSISTPATSVGTMITLSHMSWLSAFVGDTLLRTNNQKNLATKFKVAFRIPNRGTAIHSACSPSAAMVSSHPITLVKVKKPVNVRDSVQAPSEESALLCNKLGHLSFVISHLGIPINLPLALNTPSVCSPATRVGSSFLVAGTDSELVASSDEAAWSF</sequence>
<reference evidence="2 3" key="1">
    <citation type="submission" date="2020-09" db="EMBL/GenBank/DDBJ databases">
        <title>De no assembly of potato wild relative species, Solanum commersonii.</title>
        <authorList>
            <person name="Cho K."/>
        </authorList>
    </citation>
    <scope>NUCLEOTIDE SEQUENCE [LARGE SCALE GENOMIC DNA]</scope>
    <source>
        <strain evidence="2">LZ3.2</strain>
        <tissue evidence="2">Leaf</tissue>
    </source>
</reference>
<accession>A0A9J5ZFL3</accession>
<proteinExistence type="predicted"/>
<evidence type="ECO:0000313" key="2">
    <source>
        <dbReference type="EMBL" id="KAG5611705.1"/>
    </source>
</evidence>
<protein>
    <submittedName>
        <fullName evidence="2">Uncharacterized protein</fullName>
    </submittedName>
</protein>
<organism evidence="2 3">
    <name type="scientific">Solanum commersonii</name>
    <name type="common">Commerson's wild potato</name>
    <name type="synonym">Commerson's nightshade</name>
    <dbReference type="NCBI Taxonomy" id="4109"/>
    <lineage>
        <taxon>Eukaryota</taxon>
        <taxon>Viridiplantae</taxon>
        <taxon>Streptophyta</taxon>
        <taxon>Embryophyta</taxon>
        <taxon>Tracheophyta</taxon>
        <taxon>Spermatophyta</taxon>
        <taxon>Magnoliopsida</taxon>
        <taxon>eudicotyledons</taxon>
        <taxon>Gunneridae</taxon>
        <taxon>Pentapetalae</taxon>
        <taxon>asterids</taxon>
        <taxon>lamiids</taxon>
        <taxon>Solanales</taxon>
        <taxon>Solanaceae</taxon>
        <taxon>Solanoideae</taxon>
        <taxon>Solaneae</taxon>
        <taxon>Solanum</taxon>
    </lineage>
</organism>
<dbReference type="AlphaFoldDB" id="A0A9J5ZFL3"/>
<name>A0A9J5ZFL3_SOLCO</name>
<dbReference type="EMBL" id="JACXVP010000004">
    <property type="protein sequence ID" value="KAG5611705.1"/>
    <property type="molecule type" value="Genomic_DNA"/>
</dbReference>
<feature type="region of interest" description="Disordered" evidence="1">
    <location>
        <begin position="1"/>
        <end position="20"/>
    </location>
</feature>
<comment type="caution">
    <text evidence="2">The sequence shown here is derived from an EMBL/GenBank/DDBJ whole genome shotgun (WGS) entry which is preliminary data.</text>
</comment>
<keyword evidence="3" id="KW-1185">Reference proteome</keyword>
<evidence type="ECO:0000256" key="1">
    <source>
        <dbReference type="SAM" id="MobiDB-lite"/>
    </source>
</evidence>
<evidence type="ECO:0000313" key="3">
    <source>
        <dbReference type="Proteomes" id="UP000824120"/>
    </source>
</evidence>
<gene>
    <name evidence="2" type="ORF">H5410_022986</name>
</gene>
<dbReference type="Proteomes" id="UP000824120">
    <property type="component" value="Chromosome 4"/>
</dbReference>